<proteinExistence type="predicted"/>
<protein>
    <submittedName>
        <fullName evidence="2">Uncharacterized protein</fullName>
    </submittedName>
</protein>
<gene>
    <name evidence="2" type="ORF">VB854_20575</name>
</gene>
<dbReference type="EMBL" id="JAYGHT010000131">
    <property type="protein sequence ID" value="MEA5521338.1"/>
    <property type="molecule type" value="Genomic_DNA"/>
</dbReference>
<evidence type="ECO:0000313" key="3">
    <source>
        <dbReference type="Proteomes" id="UP001301728"/>
    </source>
</evidence>
<feature type="compositionally biased region" description="Low complexity" evidence="1">
    <location>
        <begin position="25"/>
        <end position="35"/>
    </location>
</feature>
<organism evidence="2 3">
    <name type="scientific">Limnoraphis robusta CCNP1315</name>
    <dbReference type="NCBI Taxonomy" id="3110306"/>
    <lineage>
        <taxon>Bacteria</taxon>
        <taxon>Bacillati</taxon>
        <taxon>Cyanobacteriota</taxon>
        <taxon>Cyanophyceae</taxon>
        <taxon>Oscillatoriophycideae</taxon>
        <taxon>Oscillatoriales</taxon>
        <taxon>Sirenicapillariaceae</taxon>
        <taxon>Limnoraphis</taxon>
    </lineage>
</organism>
<comment type="caution">
    <text evidence="2">The sequence shown here is derived from an EMBL/GenBank/DDBJ whole genome shotgun (WGS) entry which is preliminary data.</text>
</comment>
<evidence type="ECO:0000313" key="2">
    <source>
        <dbReference type="EMBL" id="MEA5521338.1"/>
    </source>
</evidence>
<feature type="region of interest" description="Disordered" evidence="1">
    <location>
        <begin position="1"/>
        <end position="43"/>
    </location>
</feature>
<reference evidence="2 3" key="1">
    <citation type="submission" date="2023-12" db="EMBL/GenBank/DDBJ databases">
        <title>Baltic Sea Cyanobacteria.</title>
        <authorList>
            <person name="Delbaje E."/>
            <person name="Fewer D.P."/>
            <person name="Shishido T.K."/>
        </authorList>
    </citation>
    <scope>NUCLEOTIDE SEQUENCE [LARGE SCALE GENOMIC DNA]</scope>
    <source>
        <strain evidence="2 3">CCNP 1315</strain>
    </source>
</reference>
<accession>A0ABU5U5A7</accession>
<sequence>MMSHQDFPRTLSHPLSDYKRKTTLKMPKPNFNKNQPKPEEISPIITTTSGKNRIDIEDVKLIKDEENKRIAFRFFPPNDQETAWALALIHCQEPLQIPIPYSIDQPTLEFQHCLQGQMVSCIYLMLKEGWKLKIKPLKTMKVNI</sequence>
<name>A0ABU5U5A7_9CYAN</name>
<evidence type="ECO:0000256" key="1">
    <source>
        <dbReference type="SAM" id="MobiDB-lite"/>
    </source>
</evidence>
<dbReference type="Proteomes" id="UP001301728">
    <property type="component" value="Unassembled WGS sequence"/>
</dbReference>
<keyword evidence="3" id="KW-1185">Reference proteome</keyword>